<organism evidence="1 2">
    <name type="scientific">Paramagnetospirillum magneticum (strain ATCC 700264 / AMB-1)</name>
    <name type="common">Magnetospirillum magneticum</name>
    <dbReference type="NCBI Taxonomy" id="342108"/>
    <lineage>
        <taxon>Bacteria</taxon>
        <taxon>Pseudomonadati</taxon>
        <taxon>Pseudomonadota</taxon>
        <taxon>Alphaproteobacteria</taxon>
        <taxon>Rhodospirillales</taxon>
        <taxon>Magnetospirillaceae</taxon>
        <taxon>Paramagnetospirillum</taxon>
    </lineage>
</organism>
<dbReference type="Proteomes" id="UP000007058">
    <property type="component" value="Chromosome"/>
</dbReference>
<proteinExistence type="predicted"/>
<dbReference type="STRING" id="342108.amb0068"/>
<gene>
    <name evidence="1" type="ordered locus">amb0068</name>
</gene>
<evidence type="ECO:0000313" key="2">
    <source>
        <dbReference type="Proteomes" id="UP000007058"/>
    </source>
</evidence>
<evidence type="ECO:0000313" key="1">
    <source>
        <dbReference type="EMBL" id="BAE48872.1"/>
    </source>
</evidence>
<dbReference type="AlphaFoldDB" id="Q2WBA3"/>
<dbReference type="NCBIfam" id="TIGR04324">
    <property type="entry name" value="SpoChoClust_2"/>
    <property type="match status" value="1"/>
</dbReference>
<dbReference type="KEGG" id="mag:amb0068"/>
<sequence>MSRQRAEFATQADLALGERFLAEGHVVLPVEDSAALDRLRVRVAQLAAAHLGQPEPADITVFLETTHHHVDAQGLNALRLAVIDGINAEPWARPGYFATARRAIESLVGNELAMQLRLNLSIQLPGDSSSLLPVHADVWNGDSPYEVVLWLPLVNCRGSMSMFLLPPEADARHASRMAEHPSAEDLFRAIEPDLKWLKMEYGQALLFSQNLMHGNRVNTEPATRWSFNCRFKGLFTPYADKRLGDFFEPITMRPATRLGAAYRLPGVDG</sequence>
<dbReference type="OrthoDB" id="583574at2"/>
<dbReference type="InterPro" id="IPR027611">
    <property type="entry name" value="SpoChClust_oxygenase"/>
</dbReference>
<dbReference type="Gene3D" id="2.60.120.620">
    <property type="entry name" value="q2cbj1_9rhob like domain"/>
    <property type="match status" value="1"/>
</dbReference>
<accession>Q2WBA3</accession>
<dbReference type="EMBL" id="AP007255">
    <property type="protein sequence ID" value="BAE48872.1"/>
    <property type="molecule type" value="Genomic_DNA"/>
</dbReference>
<dbReference type="SUPFAM" id="SSF51197">
    <property type="entry name" value="Clavaminate synthase-like"/>
    <property type="match status" value="1"/>
</dbReference>
<dbReference type="HOGENOM" id="CLU_1052912_0_0_5"/>
<keyword evidence="2" id="KW-1185">Reference proteome</keyword>
<name>Q2WBA3_PARM1</name>
<dbReference type="RefSeq" id="WP_011382515.1">
    <property type="nucleotide sequence ID" value="NC_007626.1"/>
</dbReference>
<evidence type="ECO:0008006" key="3">
    <source>
        <dbReference type="Google" id="ProtNLM"/>
    </source>
</evidence>
<reference evidence="1 2" key="1">
    <citation type="journal article" date="2005" name="DNA Res.">
        <title>Complete genome sequence of the facultative anaerobic magnetotactic bacterium Magnetospirillum sp. strain AMB-1.</title>
        <authorList>
            <person name="Matsunaga T."/>
            <person name="Okamura Y."/>
            <person name="Fukuda Y."/>
            <person name="Wahyudi A.T."/>
            <person name="Murase Y."/>
            <person name="Takeyama H."/>
        </authorList>
    </citation>
    <scope>NUCLEOTIDE SEQUENCE [LARGE SCALE GENOMIC DNA]</scope>
    <source>
        <strain evidence="2">ATCC 700264 / AMB-1</strain>
    </source>
</reference>
<protein>
    <recommendedName>
        <fullName evidence="3">Sporadic carbohydrate cluster 2OG-Fe(II) oxygenase</fullName>
    </recommendedName>
</protein>